<accession>A0AAN9SBS1</accession>
<proteinExistence type="predicted"/>
<name>A0AAN9SBS1_PSOTE</name>
<evidence type="ECO:0000313" key="1">
    <source>
        <dbReference type="EMBL" id="KAK7393011.1"/>
    </source>
</evidence>
<comment type="caution">
    <text evidence="1">The sequence shown here is derived from an EMBL/GenBank/DDBJ whole genome shotgun (WGS) entry which is preliminary data.</text>
</comment>
<reference evidence="1 2" key="1">
    <citation type="submission" date="2024-01" db="EMBL/GenBank/DDBJ databases">
        <title>The genomes of 5 underutilized Papilionoideae crops provide insights into root nodulation and disease resistanc.</title>
        <authorList>
            <person name="Jiang F."/>
        </authorList>
    </citation>
    <scope>NUCLEOTIDE SEQUENCE [LARGE SCALE GENOMIC DNA]</scope>
    <source>
        <strain evidence="1">DUOXIRENSHENG_FW03</strain>
        <tissue evidence="1">Leaves</tissue>
    </source>
</reference>
<dbReference type="AlphaFoldDB" id="A0AAN9SBS1"/>
<dbReference type="Proteomes" id="UP001386955">
    <property type="component" value="Unassembled WGS sequence"/>
</dbReference>
<dbReference type="EMBL" id="JAYMYS010000005">
    <property type="protein sequence ID" value="KAK7393011.1"/>
    <property type="molecule type" value="Genomic_DNA"/>
</dbReference>
<protein>
    <submittedName>
        <fullName evidence="1">Uncharacterized protein</fullName>
    </submittedName>
</protein>
<keyword evidence="2" id="KW-1185">Reference proteome</keyword>
<gene>
    <name evidence="1" type="ORF">VNO78_21461</name>
</gene>
<sequence length="90" mass="10199">MDGHKCTFLLPLPHRDVSFLTIVSPFHCQASLTPPPSPTCKFSATVHRHRHRTPPPHTVTAHSSHAAINGRGEFFFRLRFPLREGLRHSI</sequence>
<organism evidence="1 2">
    <name type="scientific">Psophocarpus tetragonolobus</name>
    <name type="common">Winged bean</name>
    <name type="synonym">Dolichos tetragonolobus</name>
    <dbReference type="NCBI Taxonomy" id="3891"/>
    <lineage>
        <taxon>Eukaryota</taxon>
        <taxon>Viridiplantae</taxon>
        <taxon>Streptophyta</taxon>
        <taxon>Embryophyta</taxon>
        <taxon>Tracheophyta</taxon>
        <taxon>Spermatophyta</taxon>
        <taxon>Magnoliopsida</taxon>
        <taxon>eudicotyledons</taxon>
        <taxon>Gunneridae</taxon>
        <taxon>Pentapetalae</taxon>
        <taxon>rosids</taxon>
        <taxon>fabids</taxon>
        <taxon>Fabales</taxon>
        <taxon>Fabaceae</taxon>
        <taxon>Papilionoideae</taxon>
        <taxon>50 kb inversion clade</taxon>
        <taxon>NPAAA clade</taxon>
        <taxon>indigoferoid/millettioid clade</taxon>
        <taxon>Phaseoleae</taxon>
        <taxon>Psophocarpus</taxon>
    </lineage>
</organism>
<evidence type="ECO:0000313" key="2">
    <source>
        <dbReference type="Proteomes" id="UP001386955"/>
    </source>
</evidence>